<gene>
    <name evidence="1" type="ORF">GWK47_024917</name>
</gene>
<dbReference type="EMBL" id="JACEEZ010025226">
    <property type="protein sequence ID" value="KAG0703183.1"/>
    <property type="molecule type" value="Genomic_DNA"/>
</dbReference>
<proteinExistence type="predicted"/>
<protein>
    <submittedName>
        <fullName evidence="1">Uncharacterized protein</fullName>
    </submittedName>
</protein>
<organism evidence="1 2">
    <name type="scientific">Chionoecetes opilio</name>
    <name type="common">Atlantic snow crab</name>
    <name type="synonym">Cancer opilio</name>
    <dbReference type="NCBI Taxonomy" id="41210"/>
    <lineage>
        <taxon>Eukaryota</taxon>
        <taxon>Metazoa</taxon>
        <taxon>Ecdysozoa</taxon>
        <taxon>Arthropoda</taxon>
        <taxon>Crustacea</taxon>
        <taxon>Multicrustacea</taxon>
        <taxon>Malacostraca</taxon>
        <taxon>Eumalacostraca</taxon>
        <taxon>Eucarida</taxon>
        <taxon>Decapoda</taxon>
        <taxon>Pleocyemata</taxon>
        <taxon>Brachyura</taxon>
        <taxon>Eubrachyura</taxon>
        <taxon>Majoidea</taxon>
        <taxon>Majidae</taxon>
        <taxon>Chionoecetes</taxon>
    </lineage>
</organism>
<dbReference type="AlphaFoldDB" id="A0A8J4XV20"/>
<name>A0A8J4XV20_CHIOP</name>
<reference evidence="1" key="1">
    <citation type="submission" date="2020-07" db="EMBL/GenBank/DDBJ databases">
        <title>The High-quality genome of the commercially important snow crab, Chionoecetes opilio.</title>
        <authorList>
            <person name="Jeong J.-H."/>
            <person name="Ryu S."/>
        </authorList>
    </citation>
    <scope>NUCLEOTIDE SEQUENCE</scope>
    <source>
        <strain evidence="1">MADBK_172401_WGS</strain>
        <tissue evidence="1">Digestive gland</tissue>
    </source>
</reference>
<accession>A0A8J4XV20</accession>
<sequence>MWSFVGHINHMIEDTEEDLERLDRGLIISRGEYNHMQFISAVAYTMDTHLLLLETTPTRDGKDSDDADEAAIDQENQASQQQNHRHACSVSPLPGSRWPGVLRLAYRCPSQESFEQCDHCLFRSTWVAVLLPGQRLLQGRCRAETRRAACWFNRALVNSFEECWDKLTSESLPEGFVAHKVPHKDIFLITIKLEKIDDRQDMMLAAADLLDTAADNDEDQKDQCLAVANFTSEQLRLVTKPLKRRRYSSAFNDQGPHSETLTSMLNDLATAISCVWYCETREGNVARTLLCTVINSIAGQYEDVISMDPIGSMSADRQV</sequence>
<evidence type="ECO:0000313" key="1">
    <source>
        <dbReference type="EMBL" id="KAG0703183.1"/>
    </source>
</evidence>
<dbReference type="Proteomes" id="UP000770661">
    <property type="component" value="Unassembled WGS sequence"/>
</dbReference>
<keyword evidence="2" id="KW-1185">Reference proteome</keyword>
<evidence type="ECO:0000313" key="2">
    <source>
        <dbReference type="Proteomes" id="UP000770661"/>
    </source>
</evidence>
<comment type="caution">
    <text evidence="1">The sequence shown here is derived from an EMBL/GenBank/DDBJ whole genome shotgun (WGS) entry which is preliminary data.</text>
</comment>